<dbReference type="EMBL" id="JAGGLQ010000007">
    <property type="protein sequence ID" value="MBP2038317.1"/>
    <property type="molecule type" value="Genomic_DNA"/>
</dbReference>
<evidence type="ECO:0000256" key="6">
    <source>
        <dbReference type="ARBA" id="ARBA00022692"/>
    </source>
</evidence>
<dbReference type="Proteomes" id="UP001519310">
    <property type="component" value="Unassembled WGS sequence"/>
</dbReference>
<dbReference type="CDD" id="cd00082">
    <property type="entry name" value="HisKA"/>
    <property type="match status" value="1"/>
</dbReference>
<dbReference type="SMART" id="SM00304">
    <property type="entry name" value="HAMP"/>
    <property type="match status" value="1"/>
</dbReference>
<comment type="subcellular location">
    <subcellularLocation>
        <location evidence="2">Cell membrane</location>
    </subcellularLocation>
</comment>
<dbReference type="SUPFAM" id="SSF47384">
    <property type="entry name" value="Homodimeric domain of signal transducing histidine kinase"/>
    <property type="match status" value="1"/>
</dbReference>
<sequence>MKNMQRGERLRPRRRLLPAWTSTLTWKATVFITLMCCGLAALLGCLVHGAMTRQTVGTAREKALTRLERTVEAYEAGARMPRGEGIDPPGLPPELRALAVGGKRGTAVGQHRGRPVMWAAGPAAQGTAIAVSVDFRASERTIAELDRAILGSSGLAIGGTLLIGAFVVTRITRRLHLTAQVARRISAGDLDARVDDSTRSKDEVAAVSRALDTMAASLQGKLEAEQRFTADVAHELRTPLTGLNAAAELLPPGRPAELVRDRVRAMRSLTEDLLEISRLETRSERVELDSHDLAELAAHAIRASGTDTALEVRGSRGRPRVDTDRRRLERILGNLVANAHRHGAPPVALTVDGRTLTVTDSGPGYPEYLLTTGPQRFRTEGIGKGHGLGLTIAAGQARTLGATLTFHNREAGGAEARVTLPGPAARGATAPPPRRDGPPAPGPSAPPAR</sequence>
<keyword evidence="6" id="KW-0812">Transmembrane</keyword>
<comment type="catalytic activity">
    <reaction evidence="1">
        <text>ATP + protein L-histidine = ADP + protein N-phospho-L-histidine.</text>
        <dbReference type="EC" id="2.7.13.3"/>
    </reaction>
</comment>
<keyword evidence="8" id="KW-1133">Transmembrane helix</keyword>
<dbReference type="SUPFAM" id="SSF55874">
    <property type="entry name" value="ATPase domain of HSP90 chaperone/DNA topoisomerase II/histidine kinase"/>
    <property type="match status" value="1"/>
</dbReference>
<evidence type="ECO:0000313" key="14">
    <source>
        <dbReference type="Proteomes" id="UP001519310"/>
    </source>
</evidence>
<protein>
    <recommendedName>
        <fullName evidence="3">histidine kinase</fullName>
        <ecNumber evidence="3">2.7.13.3</ecNumber>
    </recommendedName>
</protein>
<dbReference type="Pfam" id="PF00672">
    <property type="entry name" value="HAMP"/>
    <property type="match status" value="1"/>
</dbReference>
<gene>
    <name evidence="13" type="ORF">J2Z77_004124</name>
</gene>
<keyword evidence="5" id="KW-0808">Transferase</keyword>
<dbReference type="RefSeq" id="WP_229920586.1">
    <property type="nucleotide sequence ID" value="NZ_BMVL01000008.1"/>
</dbReference>
<dbReference type="InterPro" id="IPR003594">
    <property type="entry name" value="HATPase_dom"/>
</dbReference>
<evidence type="ECO:0000259" key="12">
    <source>
        <dbReference type="PROSITE" id="PS50885"/>
    </source>
</evidence>
<dbReference type="GO" id="GO:0016301">
    <property type="term" value="F:kinase activity"/>
    <property type="evidence" value="ECO:0007669"/>
    <property type="project" value="UniProtKB-KW"/>
</dbReference>
<keyword evidence="8" id="KW-0472">Membrane</keyword>
<dbReference type="InterPro" id="IPR050428">
    <property type="entry name" value="TCS_sensor_his_kinase"/>
</dbReference>
<evidence type="ECO:0000259" key="11">
    <source>
        <dbReference type="PROSITE" id="PS50109"/>
    </source>
</evidence>
<dbReference type="PANTHER" id="PTHR45436:SF5">
    <property type="entry name" value="SENSOR HISTIDINE KINASE TRCS"/>
    <property type="match status" value="1"/>
</dbReference>
<keyword evidence="7 13" id="KW-0418">Kinase</keyword>
<dbReference type="SUPFAM" id="SSF158472">
    <property type="entry name" value="HAMP domain-like"/>
    <property type="match status" value="1"/>
</dbReference>
<evidence type="ECO:0000256" key="10">
    <source>
        <dbReference type="SAM" id="MobiDB-lite"/>
    </source>
</evidence>
<dbReference type="InterPro" id="IPR003661">
    <property type="entry name" value="HisK_dim/P_dom"/>
</dbReference>
<evidence type="ECO:0000256" key="4">
    <source>
        <dbReference type="ARBA" id="ARBA00022553"/>
    </source>
</evidence>
<evidence type="ECO:0000256" key="3">
    <source>
        <dbReference type="ARBA" id="ARBA00012438"/>
    </source>
</evidence>
<proteinExistence type="predicted"/>
<dbReference type="InterPro" id="IPR003660">
    <property type="entry name" value="HAMP_dom"/>
</dbReference>
<dbReference type="InterPro" id="IPR036890">
    <property type="entry name" value="HATPase_C_sf"/>
</dbReference>
<dbReference type="Pfam" id="PF02518">
    <property type="entry name" value="HATPase_c"/>
    <property type="match status" value="1"/>
</dbReference>
<dbReference type="Gene3D" id="6.10.340.10">
    <property type="match status" value="1"/>
</dbReference>
<dbReference type="Pfam" id="PF00512">
    <property type="entry name" value="HisKA"/>
    <property type="match status" value="1"/>
</dbReference>
<evidence type="ECO:0000256" key="1">
    <source>
        <dbReference type="ARBA" id="ARBA00000085"/>
    </source>
</evidence>
<keyword evidence="4" id="KW-0597">Phosphoprotein</keyword>
<dbReference type="CDD" id="cd06225">
    <property type="entry name" value="HAMP"/>
    <property type="match status" value="1"/>
</dbReference>
<dbReference type="EC" id="2.7.13.3" evidence="3"/>
<name>A0ABS4L8A2_STRAV</name>
<feature type="domain" description="HAMP" evidence="12">
    <location>
        <begin position="169"/>
        <end position="223"/>
    </location>
</feature>
<evidence type="ECO:0000313" key="13">
    <source>
        <dbReference type="EMBL" id="MBP2038317.1"/>
    </source>
</evidence>
<dbReference type="SMART" id="SM00387">
    <property type="entry name" value="HATPase_c"/>
    <property type="match status" value="1"/>
</dbReference>
<feature type="domain" description="Histidine kinase" evidence="11">
    <location>
        <begin position="231"/>
        <end position="424"/>
    </location>
</feature>
<feature type="compositionally biased region" description="Pro residues" evidence="10">
    <location>
        <begin position="438"/>
        <end position="449"/>
    </location>
</feature>
<reference evidence="13 14" key="1">
    <citation type="submission" date="2021-03" db="EMBL/GenBank/DDBJ databases">
        <title>Genomic Encyclopedia of Type Strains, Phase IV (KMG-IV): sequencing the most valuable type-strain genomes for metagenomic binning, comparative biology and taxonomic classification.</title>
        <authorList>
            <person name="Goeker M."/>
        </authorList>
    </citation>
    <scope>NUCLEOTIDE SEQUENCE [LARGE SCALE GENOMIC DNA]</scope>
    <source>
        <strain evidence="13 14">DSM 40526</strain>
    </source>
</reference>
<feature type="region of interest" description="Disordered" evidence="10">
    <location>
        <begin position="414"/>
        <end position="449"/>
    </location>
</feature>
<evidence type="ECO:0000256" key="2">
    <source>
        <dbReference type="ARBA" id="ARBA00004236"/>
    </source>
</evidence>
<keyword evidence="14" id="KW-1185">Reference proteome</keyword>
<evidence type="ECO:0000256" key="5">
    <source>
        <dbReference type="ARBA" id="ARBA00022679"/>
    </source>
</evidence>
<dbReference type="PANTHER" id="PTHR45436">
    <property type="entry name" value="SENSOR HISTIDINE KINASE YKOH"/>
    <property type="match status" value="1"/>
</dbReference>
<dbReference type="Gene3D" id="3.30.565.10">
    <property type="entry name" value="Histidine kinase-like ATPase, C-terminal domain"/>
    <property type="match status" value="1"/>
</dbReference>
<accession>A0ABS4L8A2</accession>
<evidence type="ECO:0000256" key="8">
    <source>
        <dbReference type="ARBA" id="ARBA00022989"/>
    </source>
</evidence>
<dbReference type="PROSITE" id="PS50885">
    <property type="entry name" value="HAMP"/>
    <property type="match status" value="1"/>
</dbReference>
<comment type="caution">
    <text evidence="13">The sequence shown here is derived from an EMBL/GenBank/DDBJ whole genome shotgun (WGS) entry which is preliminary data.</text>
</comment>
<dbReference type="Gene3D" id="1.10.287.130">
    <property type="match status" value="1"/>
</dbReference>
<dbReference type="SMART" id="SM00388">
    <property type="entry name" value="HisKA"/>
    <property type="match status" value="1"/>
</dbReference>
<evidence type="ECO:0000256" key="9">
    <source>
        <dbReference type="ARBA" id="ARBA00023012"/>
    </source>
</evidence>
<dbReference type="InterPro" id="IPR036097">
    <property type="entry name" value="HisK_dim/P_sf"/>
</dbReference>
<dbReference type="InterPro" id="IPR005467">
    <property type="entry name" value="His_kinase_dom"/>
</dbReference>
<organism evidence="13 14">
    <name type="scientific">Streptomyces avidinii</name>
    <dbReference type="NCBI Taxonomy" id="1895"/>
    <lineage>
        <taxon>Bacteria</taxon>
        <taxon>Bacillati</taxon>
        <taxon>Actinomycetota</taxon>
        <taxon>Actinomycetes</taxon>
        <taxon>Kitasatosporales</taxon>
        <taxon>Streptomycetaceae</taxon>
        <taxon>Streptomyces</taxon>
    </lineage>
</organism>
<dbReference type="PROSITE" id="PS50109">
    <property type="entry name" value="HIS_KIN"/>
    <property type="match status" value="1"/>
</dbReference>
<keyword evidence="9" id="KW-0902">Two-component regulatory system</keyword>
<evidence type="ECO:0000256" key="7">
    <source>
        <dbReference type="ARBA" id="ARBA00022777"/>
    </source>
</evidence>